<keyword evidence="3" id="KW-0282">Flagellum</keyword>
<dbReference type="Pfam" id="PF02120">
    <property type="entry name" value="Flg_hook"/>
    <property type="match status" value="1"/>
</dbReference>
<feature type="compositionally biased region" description="Polar residues" evidence="1">
    <location>
        <begin position="383"/>
        <end position="397"/>
    </location>
</feature>
<name>A0A410H3Q5_9GAMM</name>
<feature type="region of interest" description="Disordered" evidence="1">
    <location>
        <begin position="1"/>
        <end position="25"/>
    </location>
</feature>
<evidence type="ECO:0000259" key="2">
    <source>
        <dbReference type="Pfam" id="PF02120"/>
    </source>
</evidence>
<dbReference type="PANTHER" id="PTHR37533:SF2">
    <property type="entry name" value="FLAGELLAR HOOK-LENGTH CONTROL PROTEIN"/>
    <property type="match status" value="1"/>
</dbReference>
<feature type="region of interest" description="Disordered" evidence="1">
    <location>
        <begin position="591"/>
        <end position="623"/>
    </location>
</feature>
<sequence length="646" mass="67958">MIEQNPVLKALNLGGQSQGTTESADERQLLPKLNGSFAEVLNHAAGTAMVDSENRSHLGAAFASDIQVDTENLAKHAGVMVASLATDEAGLPQAVLSEEASTDLDMVMQQIHLPQDAKLPTLPSNATKAIASAQAMMDASRTHANTEKAPGLAEIMDSEVVETADESMERIAEKVHVSTVTKTDAKEEVVNLASAGTQTAGDSVLASMNPLEKAGESSGDATDGTPVTVSENEMDLVNISLNEKQAASLNVDDAPNMKEAVDDVMGQNRSSDKMASGLTQAQEKVTEVAADNAKAPEVLNSLRTDTDTATTELDDAAEGLTKESARAEGLTASQPRMGDNDLQAQKTMSETASNNPMASQSAVDTNSKELVKEAAQDKDRAAMTSQTHAAQPKTDGNASKEMTEAKSHKPDSGNTNAGQSNTASSQSNQQGQQSFSGQQQQAQQQFMNQVQKQVVQTQQEAVKNANEASVAEAEKAEKAEKVLGNLGLGMDAKKTAGQSFSIGHPVRSPQWGQALGQKVTYMANNKIQEAKITLNPEKLGPIQVKLSLDKDQHAHVSMVTQHGTTRDAIENAMPRLKEMLEAAGVGFGSLDVRDESSSSEQSFANQGDQSSSGGHAGGLLTDADDADIAEGAVQTVSSDNLVDFYA</sequence>
<dbReference type="CDD" id="cd17470">
    <property type="entry name" value="T3SS_Flik_C"/>
    <property type="match status" value="1"/>
</dbReference>
<accession>A0A410H3Q5</accession>
<dbReference type="AlphaFoldDB" id="A0A410H3Q5"/>
<feature type="region of interest" description="Disordered" evidence="1">
    <location>
        <begin position="268"/>
        <end position="444"/>
    </location>
</feature>
<keyword evidence="3" id="KW-0966">Cell projection</keyword>
<dbReference type="Gene3D" id="3.30.750.140">
    <property type="match status" value="1"/>
</dbReference>
<proteinExistence type="predicted"/>
<dbReference type="PANTHER" id="PTHR37533">
    <property type="entry name" value="FLAGELLAR HOOK-LENGTH CONTROL PROTEIN"/>
    <property type="match status" value="1"/>
</dbReference>
<feature type="compositionally biased region" description="Basic and acidic residues" evidence="1">
    <location>
        <begin position="366"/>
        <end position="381"/>
    </location>
</feature>
<reference evidence="3 4" key="1">
    <citation type="journal article" date="2018" name="Environ. Microbiol.">
        <title>Genomes of ubiquitous marine and hypersaline Hydrogenovibrio, Thiomicrorhabdus and Thiomicrospira spp. encode a diversity of mechanisms to sustain chemolithoautotrophy in heterogeneous environments.</title>
        <authorList>
            <person name="Scott K.M."/>
            <person name="Williams J."/>
            <person name="Porter C.M.B."/>
            <person name="Russel S."/>
            <person name="Harmer T.L."/>
            <person name="Paul J.H."/>
            <person name="Antonen K.M."/>
            <person name="Bridges M.K."/>
            <person name="Camper G.J."/>
            <person name="Campla C.K."/>
            <person name="Casella L.G."/>
            <person name="Chase E."/>
            <person name="Conrad J.W."/>
            <person name="Cruz M.C."/>
            <person name="Dunlap D.S."/>
            <person name="Duran L."/>
            <person name="Fahsbender E.M."/>
            <person name="Goldsmith D.B."/>
            <person name="Keeley R.F."/>
            <person name="Kondoff M.R."/>
            <person name="Kussy B.I."/>
            <person name="Lane M.K."/>
            <person name="Lawler S."/>
            <person name="Leigh B.A."/>
            <person name="Lewis C."/>
            <person name="Lostal L.M."/>
            <person name="Marking D."/>
            <person name="Mancera P.A."/>
            <person name="McClenthan E.C."/>
            <person name="McIntyre E.A."/>
            <person name="Mine J.A."/>
            <person name="Modi S."/>
            <person name="Moore B.D."/>
            <person name="Morgan W.A."/>
            <person name="Nelson K.M."/>
            <person name="Nguyen K.N."/>
            <person name="Ogburn N."/>
            <person name="Parrino D.G."/>
            <person name="Pedapudi A.D."/>
            <person name="Pelham R.P."/>
            <person name="Preece A.M."/>
            <person name="Rampersad E.A."/>
            <person name="Richardson J.C."/>
            <person name="Rodgers C.M."/>
            <person name="Schaffer B.L."/>
            <person name="Sheridan N.E."/>
            <person name="Solone M.R."/>
            <person name="Staley Z.R."/>
            <person name="Tabuchi M."/>
            <person name="Waide R.J."/>
            <person name="Wanjugi P.W."/>
            <person name="Young S."/>
            <person name="Clum A."/>
            <person name="Daum C."/>
            <person name="Huntemann M."/>
            <person name="Ivanova N."/>
            <person name="Kyrpides N."/>
            <person name="Mikhailova N."/>
            <person name="Palaniappan K."/>
            <person name="Pillay M."/>
            <person name="Reddy T.B.K."/>
            <person name="Shapiro N."/>
            <person name="Stamatis D."/>
            <person name="Varghese N."/>
            <person name="Woyke T."/>
            <person name="Boden R."/>
            <person name="Freyermuth S.K."/>
            <person name="Kerfeld C.A."/>
        </authorList>
    </citation>
    <scope>NUCLEOTIDE SEQUENCE [LARGE SCALE GENOMIC DNA]</scope>
    <source>
        <strain evidence="3 4">JR-2</strain>
    </source>
</reference>
<organism evidence="3 4">
    <name type="scientific">Hydrogenovibrio thermophilus</name>
    <dbReference type="NCBI Taxonomy" id="265883"/>
    <lineage>
        <taxon>Bacteria</taxon>
        <taxon>Pseudomonadati</taxon>
        <taxon>Pseudomonadota</taxon>
        <taxon>Gammaproteobacteria</taxon>
        <taxon>Thiotrichales</taxon>
        <taxon>Piscirickettsiaceae</taxon>
        <taxon>Hydrogenovibrio</taxon>
    </lineage>
</organism>
<protein>
    <submittedName>
        <fullName evidence="3">Flagellar hook-length control protein FliK</fullName>
    </submittedName>
</protein>
<dbReference type="EMBL" id="CP035033">
    <property type="protein sequence ID" value="QAB15554.1"/>
    <property type="molecule type" value="Genomic_DNA"/>
</dbReference>
<evidence type="ECO:0000313" key="4">
    <source>
        <dbReference type="Proteomes" id="UP000285478"/>
    </source>
</evidence>
<evidence type="ECO:0000313" key="3">
    <source>
        <dbReference type="EMBL" id="QAB15554.1"/>
    </source>
</evidence>
<dbReference type="InterPro" id="IPR021136">
    <property type="entry name" value="Flagellar_hook_control-like_C"/>
</dbReference>
<dbReference type="Proteomes" id="UP000285478">
    <property type="component" value="Chromosome"/>
</dbReference>
<keyword evidence="3" id="KW-0969">Cilium</keyword>
<feature type="compositionally biased region" description="Polar residues" evidence="1">
    <location>
        <begin position="342"/>
        <end position="365"/>
    </location>
</feature>
<dbReference type="RefSeq" id="WP_128384990.1">
    <property type="nucleotide sequence ID" value="NZ_CP035033.1"/>
</dbReference>
<dbReference type="InterPro" id="IPR038610">
    <property type="entry name" value="FliK-like_C_sf"/>
</dbReference>
<dbReference type="InterPro" id="IPR052563">
    <property type="entry name" value="FliK"/>
</dbReference>
<dbReference type="KEGG" id="htr:EPV75_07685"/>
<evidence type="ECO:0000256" key="1">
    <source>
        <dbReference type="SAM" id="MobiDB-lite"/>
    </source>
</evidence>
<keyword evidence="4" id="KW-1185">Reference proteome</keyword>
<feature type="domain" description="Flagellar hook-length control protein-like C-terminal" evidence="2">
    <location>
        <begin position="517"/>
        <end position="599"/>
    </location>
</feature>
<feature type="compositionally biased region" description="Basic and acidic residues" evidence="1">
    <location>
        <begin position="401"/>
        <end position="411"/>
    </location>
</feature>
<feature type="compositionally biased region" description="Polar residues" evidence="1">
    <location>
        <begin position="598"/>
        <end position="612"/>
    </location>
</feature>
<gene>
    <name evidence="3" type="ORF">EPV75_07685</name>
</gene>
<feature type="compositionally biased region" description="Low complexity" evidence="1">
    <location>
        <begin position="417"/>
        <end position="444"/>
    </location>
</feature>